<evidence type="ECO:0008006" key="4">
    <source>
        <dbReference type="Google" id="ProtNLM"/>
    </source>
</evidence>
<dbReference type="InterPro" id="IPR007294">
    <property type="entry name" value="DUF401"/>
</dbReference>
<keyword evidence="1" id="KW-0472">Membrane</keyword>
<name>A0A133VKR2_9EURY</name>
<feature type="transmembrane region" description="Helical" evidence="1">
    <location>
        <begin position="93"/>
        <end position="114"/>
    </location>
</feature>
<dbReference type="AlphaFoldDB" id="A0A133VKR2"/>
<feature type="transmembrane region" description="Helical" evidence="1">
    <location>
        <begin position="230"/>
        <end position="246"/>
    </location>
</feature>
<feature type="transmembrane region" description="Helical" evidence="1">
    <location>
        <begin position="56"/>
        <end position="73"/>
    </location>
</feature>
<keyword evidence="1" id="KW-1133">Transmembrane helix</keyword>
<feature type="transmembrane region" description="Helical" evidence="1">
    <location>
        <begin position="134"/>
        <end position="152"/>
    </location>
</feature>
<feature type="transmembrane region" description="Helical" evidence="1">
    <location>
        <begin position="266"/>
        <end position="286"/>
    </location>
</feature>
<feature type="transmembrane region" description="Helical" evidence="1">
    <location>
        <begin position="338"/>
        <end position="361"/>
    </location>
</feature>
<organism evidence="2 3">
    <name type="scientific">candidate division MSBL1 archaeon SCGC-AAA382C18</name>
    <dbReference type="NCBI Taxonomy" id="1698281"/>
    <lineage>
        <taxon>Archaea</taxon>
        <taxon>Methanobacteriati</taxon>
        <taxon>Methanobacteriota</taxon>
        <taxon>candidate division MSBL1</taxon>
    </lineage>
</organism>
<protein>
    <recommendedName>
        <fullName evidence="4">DUF401 family protein</fullName>
    </recommendedName>
</protein>
<evidence type="ECO:0000313" key="2">
    <source>
        <dbReference type="EMBL" id="KXB07032.1"/>
    </source>
</evidence>
<dbReference type="Proteomes" id="UP000070404">
    <property type="component" value="Unassembled WGS sequence"/>
</dbReference>
<evidence type="ECO:0000313" key="3">
    <source>
        <dbReference type="Proteomes" id="UP000070404"/>
    </source>
</evidence>
<keyword evidence="3" id="KW-1185">Reference proteome</keyword>
<dbReference type="PATRIC" id="fig|1698281.3.peg.78"/>
<comment type="caution">
    <text evidence="2">The sequence shown here is derived from an EMBL/GenBank/DDBJ whole genome shotgun (WGS) entry which is preliminary data.</text>
</comment>
<reference evidence="2 3" key="1">
    <citation type="journal article" date="2016" name="Sci. Rep.">
        <title>Metabolic traits of an uncultured archaeal lineage -MSBL1- from brine pools of the Red Sea.</title>
        <authorList>
            <person name="Mwirichia R."/>
            <person name="Alam I."/>
            <person name="Rashid M."/>
            <person name="Vinu M."/>
            <person name="Ba-Alawi W."/>
            <person name="Anthony Kamau A."/>
            <person name="Kamanda Ngugi D."/>
            <person name="Goker M."/>
            <person name="Klenk H.P."/>
            <person name="Bajic V."/>
            <person name="Stingl U."/>
        </authorList>
    </citation>
    <scope>NUCLEOTIDE SEQUENCE [LARGE SCALE GENOMIC DNA]</scope>
    <source>
        <strain evidence="2">SCGC-AAA382C18</strain>
    </source>
</reference>
<accession>A0A133VKR2</accession>
<dbReference type="PANTHER" id="PTHR39556:SF1">
    <property type="entry name" value="PROTEIN, PUTATIVE-RELATED"/>
    <property type="match status" value="1"/>
</dbReference>
<gene>
    <name evidence="2" type="ORF">AKJ52_01090</name>
</gene>
<feature type="transmembrane region" description="Helical" evidence="1">
    <location>
        <begin position="164"/>
        <end position="183"/>
    </location>
</feature>
<feature type="transmembrane region" description="Helical" evidence="1">
    <location>
        <begin position="203"/>
        <end position="223"/>
    </location>
</feature>
<dbReference type="EMBL" id="LHYF01000013">
    <property type="protein sequence ID" value="KXB07032.1"/>
    <property type="molecule type" value="Genomic_DNA"/>
</dbReference>
<feature type="transmembrane region" description="Helical" evidence="1">
    <location>
        <begin position="298"/>
        <end position="326"/>
    </location>
</feature>
<dbReference type="Pfam" id="PF04165">
    <property type="entry name" value="DUF401"/>
    <property type="match status" value="1"/>
</dbReference>
<sequence>MIEWFGFLVSIIILLVGSRFHLGLSLFVGGVVLGLFTISPSEVLNQVYLTFTEPSIVVLALALSMIPIIAGLLQESGGLDRIVENLRIGKRGFLGLSPALLGLLPIPGGALFSAPLIDRAGVNLRNHVKAGINIWFRHILFFIYPLAPALIIPASIAGISVYTVILYQFPFFLLLIGIGYLFLLRNAEGDMGYDSVFSLKDLAPPLAVILVAPILNFGLQNFFQFGIREISTFFAILGSLLLALYLSDFRGDILEKSIRKTEPWNFVLIIFGIFTFINIFESSGIGSMISTLSPSRMLLSIGFGFFLGLVTGRISLPASIIIPIFLTTFSFESLPPLVFAMIYFSIFMGYVITPIHPCVGLSLEYFDSEIGSFLKVMVLPVGLSMAVVSFVFFLLI</sequence>
<proteinExistence type="predicted"/>
<evidence type="ECO:0000256" key="1">
    <source>
        <dbReference type="SAM" id="Phobius"/>
    </source>
</evidence>
<feature type="transmembrane region" description="Helical" evidence="1">
    <location>
        <begin position="373"/>
        <end position="395"/>
    </location>
</feature>
<dbReference type="PANTHER" id="PTHR39556">
    <property type="entry name" value="PROTEIN, PUTATIVE-RELATED"/>
    <property type="match status" value="1"/>
</dbReference>
<feature type="transmembrane region" description="Helical" evidence="1">
    <location>
        <begin position="7"/>
        <end position="36"/>
    </location>
</feature>
<keyword evidence="1" id="KW-0812">Transmembrane</keyword>